<proteinExistence type="predicted"/>
<feature type="compositionally biased region" description="Low complexity" evidence="1">
    <location>
        <begin position="1"/>
        <end position="14"/>
    </location>
</feature>
<dbReference type="EMBL" id="BNEK01000003">
    <property type="protein sequence ID" value="GHJ27529.1"/>
    <property type="molecule type" value="Genomic_DNA"/>
</dbReference>
<gene>
    <name evidence="2" type="ORF">TPA0910_19620</name>
</gene>
<name>A0ABQ3TW22_STRHY</name>
<protein>
    <recommendedName>
        <fullName evidence="4">MarR family transcriptional regulator</fullName>
    </recommendedName>
</protein>
<accession>A0ABQ3TW22</accession>
<organism evidence="2 3">
    <name type="scientific">Streptomyces hygroscopicus</name>
    <dbReference type="NCBI Taxonomy" id="1912"/>
    <lineage>
        <taxon>Bacteria</taxon>
        <taxon>Bacillati</taxon>
        <taxon>Actinomycetota</taxon>
        <taxon>Actinomycetes</taxon>
        <taxon>Kitasatosporales</taxon>
        <taxon>Streptomycetaceae</taxon>
        <taxon>Streptomyces</taxon>
        <taxon>Streptomyces violaceusniger group</taxon>
    </lineage>
</organism>
<feature type="region of interest" description="Disordered" evidence="1">
    <location>
        <begin position="243"/>
        <end position="263"/>
    </location>
</feature>
<keyword evidence="3" id="KW-1185">Reference proteome</keyword>
<evidence type="ECO:0000313" key="2">
    <source>
        <dbReference type="EMBL" id="GHJ27529.1"/>
    </source>
</evidence>
<comment type="caution">
    <text evidence="2">The sequence shown here is derived from an EMBL/GenBank/DDBJ whole genome shotgun (WGS) entry which is preliminary data.</text>
</comment>
<evidence type="ECO:0000256" key="1">
    <source>
        <dbReference type="SAM" id="MobiDB-lite"/>
    </source>
</evidence>
<evidence type="ECO:0000313" key="3">
    <source>
        <dbReference type="Proteomes" id="UP001054854"/>
    </source>
</evidence>
<sequence length="328" mass="34043">MASADCSAASHASAHPLANPGYGKRSAPGQSPRRADDFAHLPKREAAIAAYIDRLPDGSAIDAKTLAKSLPDYGQMACGTALRKLSEAGYLRRVREHVITEDGARWVTRTFFSRTARDDAWWGAFIRGDGAPESSPAAPAPAPALAPAPAPAPAPALAPAPAPALAPASAPAPAPARSPAYSALASLGRTDPRMTLSAADCARLEPFAATWLARDADPAHLVQALTAGLPTRVHSPAALARTRLESKLPPEPEPEPEPEPRSEITIRRLVECADCGRPGPPSALPGGLCRPCRGEAAPAPPGGLPGVNVRSWSERLRAAARNAKGMSE</sequence>
<feature type="region of interest" description="Disordered" evidence="1">
    <location>
        <begin position="132"/>
        <end position="178"/>
    </location>
</feature>
<reference evidence="2" key="1">
    <citation type="submission" date="2024-05" db="EMBL/GenBank/DDBJ databases">
        <title>Whole genome shotgun sequence of Streptomyces hygroscopicus NBRC 113678.</title>
        <authorList>
            <person name="Komaki H."/>
            <person name="Tamura T."/>
        </authorList>
    </citation>
    <scope>NUCLEOTIDE SEQUENCE</scope>
    <source>
        <strain evidence="2">N11-34</strain>
    </source>
</reference>
<evidence type="ECO:0008006" key="4">
    <source>
        <dbReference type="Google" id="ProtNLM"/>
    </source>
</evidence>
<feature type="region of interest" description="Disordered" evidence="1">
    <location>
        <begin position="1"/>
        <end position="36"/>
    </location>
</feature>
<feature type="compositionally biased region" description="Pro residues" evidence="1">
    <location>
        <begin position="138"/>
        <end position="176"/>
    </location>
</feature>
<dbReference type="RefSeq" id="WP_236256625.1">
    <property type="nucleotide sequence ID" value="NZ_BNEK01000003.1"/>
</dbReference>
<dbReference type="Proteomes" id="UP001054854">
    <property type="component" value="Unassembled WGS sequence"/>
</dbReference>
<feature type="region of interest" description="Disordered" evidence="1">
    <location>
        <begin position="283"/>
        <end position="309"/>
    </location>
</feature>